<dbReference type="EMBL" id="FRCX01000002">
    <property type="protein sequence ID" value="SHM70548.1"/>
    <property type="molecule type" value="Genomic_DNA"/>
</dbReference>
<dbReference type="RefSeq" id="WP_072782046.1">
    <property type="nucleotide sequence ID" value="NZ_FRCX01000002.1"/>
</dbReference>
<sequence>MAAEHAFVCEGKWNGTLMEGEGRLHAGAIEQQISVPAELGGKGRGTNPEELLVAAANSCYLMTLAAILQLEGVAYEELRNSSRGIFASTPTGPVLTAIEHQPVVYLTAAGRALFGGAVQGCFLQAERGCMVSKALADNVTVSAQGRVDVMLAQA</sequence>
<dbReference type="InterPro" id="IPR052707">
    <property type="entry name" value="OsmC_Ohr_Peroxiredoxin"/>
</dbReference>
<keyword evidence="2" id="KW-1185">Reference proteome</keyword>
<dbReference type="PANTHER" id="PTHR42830:SF2">
    <property type="entry name" value="OSMC_OHR FAMILY PROTEIN"/>
    <property type="match status" value="1"/>
</dbReference>
<dbReference type="STRING" id="551987.SAMN05192549_102277"/>
<protein>
    <submittedName>
        <fullName evidence="1">Peroxiredoxin, SACOL1771 subfamily</fullName>
    </submittedName>
</protein>
<dbReference type="PANTHER" id="PTHR42830">
    <property type="entry name" value="OSMOTICALLY INDUCIBLE FAMILY PROTEIN"/>
    <property type="match status" value="1"/>
</dbReference>
<proteinExistence type="predicted"/>
<dbReference type="InterPro" id="IPR003718">
    <property type="entry name" value="OsmC/Ohr_fam"/>
</dbReference>
<reference evidence="2" key="1">
    <citation type="submission" date="2016-11" db="EMBL/GenBank/DDBJ databases">
        <authorList>
            <person name="Varghese N."/>
            <person name="Submissions S."/>
        </authorList>
    </citation>
    <scope>NUCLEOTIDE SEQUENCE [LARGE SCALE GENOMIC DNA]</scope>
    <source>
        <strain evidence="2">Sac-22</strain>
    </source>
</reference>
<dbReference type="InterPro" id="IPR036102">
    <property type="entry name" value="OsmC/Ohrsf"/>
</dbReference>
<dbReference type="Gene3D" id="3.30.300.20">
    <property type="match status" value="1"/>
</dbReference>
<dbReference type="InterPro" id="IPR015946">
    <property type="entry name" value="KH_dom-like_a/b"/>
</dbReference>
<organism evidence="1 2">
    <name type="scientific">Duganella sacchari</name>
    <dbReference type="NCBI Taxonomy" id="551987"/>
    <lineage>
        <taxon>Bacteria</taxon>
        <taxon>Pseudomonadati</taxon>
        <taxon>Pseudomonadota</taxon>
        <taxon>Betaproteobacteria</taxon>
        <taxon>Burkholderiales</taxon>
        <taxon>Oxalobacteraceae</taxon>
        <taxon>Telluria group</taxon>
        <taxon>Duganella</taxon>
    </lineage>
</organism>
<dbReference type="Pfam" id="PF02566">
    <property type="entry name" value="OsmC"/>
    <property type="match status" value="1"/>
</dbReference>
<dbReference type="OrthoDB" id="9807532at2"/>
<evidence type="ECO:0000313" key="2">
    <source>
        <dbReference type="Proteomes" id="UP000184339"/>
    </source>
</evidence>
<dbReference type="AlphaFoldDB" id="A0A1M7KY79"/>
<dbReference type="Proteomes" id="UP000184339">
    <property type="component" value="Unassembled WGS sequence"/>
</dbReference>
<dbReference type="SUPFAM" id="SSF82784">
    <property type="entry name" value="OsmC-like"/>
    <property type="match status" value="1"/>
</dbReference>
<name>A0A1M7KY79_9BURK</name>
<gene>
    <name evidence="1" type="ORF">SAMN05192549_102277</name>
</gene>
<evidence type="ECO:0000313" key="1">
    <source>
        <dbReference type="EMBL" id="SHM70548.1"/>
    </source>
</evidence>
<accession>A0A1M7KY79</accession>